<dbReference type="AlphaFoldDB" id="A0A6J6SAV5"/>
<protein>
    <submittedName>
        <fullName evidence="1">Unannotated protein</fullName>
    </submittedName>
</protein>
<accession>A0A6J6SAV5</accession>
<dbReference type="EMBL" id="CAEZXR010000405">
    <property type="protein sequence ID" value="CAB4731539.1"/>
    <property type="molecule type" value="Genomic_DNA"/>
</dbReference>
<proteinExistence type="predicted"/>
<evidence type="ECO:0000313" key="1">
    <source>
        <dbReference type="EMBL" id="CAB4731539.1"/>
    </source>
</evidence>
<sequence length="138" mass="14780">MRGDGVVSDGEVVFTLPRRQTKGLVVTVQDPDAVRTNAVPIAIIRYRGQAADETIGDSRATHARAARLCAAEVPGDVAQWSLRVAHVPGTDFVTGDPGYDIRPYFTPGVASFADLTKLARRDRGGVQVNGDFFCHAQG</sequence>
<reference evidence="1" key="1">
    <citation type="submission" date="2020-05" db="EMBL/GenBank/DDBJ databases">
        <authorList>
            <person name="Chiriac C."/>
            <person name="Salcher M."/>
            <person name="Ghai R."/>
            <person name="Kavagutti S V."/>
        </authorList>
    </citation>
    <scope>NUCLEOTIDE SEQUENCE</scope>
</reference>
<gene>
    <name evidence="1" type="ORF">UFOPK2579_02608</name>
</gene>
<name>A0A6J6SAV5_9ZZZZ</name>
<organism evidence="1">
    <name type="scientific">freshwater metagenome</name>
    <dbReference type="NCBI Taxonomy" id="449393"/>
    <lineage>
        <taxon>unclassified sequences</taxon>
        <taxon>metagenomes</taxon>
        <taxon>ecological metagenomes</taxon>
    </lineage>
</organism>